<protein>
    <recommendedName>
        <fullName evidence="5">Phorbol-ester/DAG-type domain-containing protein</fullName>
    </recommendedName>
</protein>
<sequence>MAEIGEQTTKRVAEKHKSRSSSSNSKTNRPQNQIRTNMGKTHSSHPEHELELKNYQKPYTCDGCREPGFGKRYRCEECEYELHEDCMFNKSTTTHKFFKESTFKFYDKPPRKCDKKNCNNCKRYCDACGKHIKGFVYHCDEKGWDLHPCCCNLKNEFKIDGVKFYLGETVSNCSWCNQKKIKDSLSDIRGWSYISKCDTYHFHVYCAMEMVIEGWKNGAANRNDCLALENLELPIQRQLNRNGGRGNKYWRIAKVFLKTIVSILLGDPTITLGSLLVDLVIK</sequence>
<keyword evidence="1" id="KW-0479">Metal-binding</keyword>
<dbReference type="OrthoDB" id="1841377at2759"/>
<feature type="compositionally biased region" description="Low complexity" evidence="4">
    <location>
        <begin position="20"/>
        <end position="29"/>
    </location>
</feature>
<dbReference type="InterPro" id="IPR004146">
    <property type="entry name" value="DC1"/>
</dbReference>
<gene>
    <name evidence="6" type="ORF">CMV_030679</name>
</gene>
<dbReference type="Gene3D" id="3.30.60.20">
    <property type="match status" value="1"/>
</dbReference>
<evidence type="ECO:0000256" key="2">
    <source>
        <dbReference type="ARBA" id="ARBA00022737"/>
    </source>
</evidence>
<feature type="compositionally biased region" description="Polar residues" evidence="4">
    <location>
        <begin position="30"/>
        <end position="41"/>
    </location>
</feature>
<dbReference type="Proteomes" id="UP000737018">
    <property type="component" value="Unassembled WGS sequence"/>
</dbReference>
<dbReference type="PROSITE" id="PS50081">
    <property type="entry name" value="ZF_DAG_PE_2"/>
    <property type="match status" value="1"/>
</dbReference>
<dbReference type="InterPro" id="IPR002219">
    <property type="entry name" value="PKC_DAG/PE"/>
</dbReference>
<feature type="domain" description="Phorbol-ester/DAG-type" evidence="5">
    <location>
        <begin position="47"/>
        <end position="94"/>
    </location>
</feature>
<keyword evidence="3" id="KW-0862">Zinc</keyword>
<dbReference type="EMBL" id="JRKL02013493">
    <property type="protein sequence ID" value="KAF3942689.1"/>
    <property type="molecule type" value="Genomic_DNA"/>
</dbReference>
<comment type="caution">
    <text evidence="6">The sequence shown here is derived from an EMBL/GenBank/DDBJ whole genome shotgun (WGS) entry which is preliminary data.</text>
</comment>
<organism evidence="6 7">
    <name type="scientific">Castanea mollissima</name>
    <name type="common">Chinese chestnut</name>
    <dbReference type="NCBI Taxonomy" id="60419"/>
    <lineage>
        <taxon>Eukaryota</taxon>
        <taxon>Viridiplantae</taxon>
        <taxon>Streptophyta</taxon>
        <taxon>Embryophyta</taxon>
        <taxon>Tracheophyta</taxon>
        <taxon>Spermatophyta</taxon>
        <taxon>Magnoliopsida</taxon>
        <taxon>eudicotyledons</taxon>
        <taxon>Gunneridae</taxon>
        <taxon>Pentapetalae</taxon>
        <taxon>rosids</taxon>
        <taxon>fabids</taxon>
        <taxon>Fagales</taxon>
        <taxon>Fagaceae</taxon>
        <taxon>Castanea</taxon>
    </lineage>
</organism>
<dbReference type="Pfam" id="PF03107">
    <property type="entry name" value="C1_2"/>
    <property type="match status" value="1"/>
</dbReference>
<dbReference type="AlphaFoldDB" id="A0A8J4V9K9"/>
<evidence type="ECO:0000259" key="5">
    <source>
        <dbReference type="PROSITE" id="PS50081"/>
    </source>
</evidence>
<dbReference type="InterPro" id="IPR046349">
    <property type="entry name" value="C1-like_sf"/>
</dbReference>
<proteinExistence type="predicted"/>
<evidence type="ECO:0000256" key="3">
    <source>
        <dbReference type="ARBA" id="ARBA00022833"/>
    </source>
</evidence>
<keyword evidence="2" id="KW-0677">Repeat</keyword>
<feature type="region of interest" description="Disordered" evidence="4">
    <location>
        <begin position="1"/>
        <end position="48"/>
    </location>
</feature>
<reference evidence="6" key="1">
    <citation type="submission" date="2020-03" db="EMBL/GenBank/DDBJ databases">
        <title>Castanea mollissima Vanexum genome sequencing.</title>
        <authorList>
            <person name="Staton M."/>
        </authorList>
    </citation>
    <scope>NUCLEOTIDE SEQUENCE</scope>
    <source>
        <tissue evidence="6">Leaf</tissue>
    </source>
</reference>
<name>A0A8J4V9K9_9ROSI</name>
<evidence type="ECO:0000256" key="4">
    <source>
        <dbReference type="SAM" id="MobiDB-lite"/>
    </source>
</evidence>
<dbReference type="SUPFAM" id="SSF57889">
    <property type="entry name" value="Cysteine-rich domain"/>
    <property type="match status" value="1"/>
</dbReference>
<dbReference type="GO" id="GO:0046872">
    <property type="term" value="F:metal ion binding"/>
    <property type="evidence" value="ECO:0007669"/>
    <property type="project" value="UniProtKB-KW"/>
</dbReference>
<dbReference type="PANTHER" id="PTHR46477">
    <property type="entry name" value="CYSTEINE/HISTIDINE-RICH C1 DOMAIN FAMILY PROTEIN"/>
    <property type="match status" value="1"/>
</dbReference>
<evidence type="ECO:0000256" key="1">
    <source>
        <dbReference type="ARBA" id="ARBA00022723"/>
    </source>
</evidence>
<evidence type="ECO:0000313" key="7">
    <source>
        <dbReference type="Proteomes" id="UP000737018"/>
    </source>
</evidence>
<evidence type="ECO:0000313" key="6">
    <source>
        <dbReference type="EMBL" id="KAF3942689.1"/>
    </source>
</evidence>
<accession>A0A8J4V9K9</accession>
<keyword evidence="7" id="KW-1185">Reference proteome</keyword>
<dbReference type="PANTHER" id="PTHR46477:SF5">
    <property type="entry name" value="PHORBOL-ESTER_DAG-TYPE DOMAIN-CONTAINING PROTEIN"/>
    <property type="match status" value="1"/>
</dbReference>